<proteinExistence type="predicted"/>
<dbReference type="EMBL" id="JACIHU010000020">
    <property type="protein sequence ID" value="MBB4483362.1"/>
    <property type="molecule type" value="Genomic_DNA"/>
</dbReference>
<dbReference type="EMBL" id="JACIID010000020">
    <property type="protein sequence ID" value="MBB4539191.1"/>
    <property type="molecule type" value="Genomic_DNA"/>
</dbReference>
<dbReference type="AlphaFoldDB" id="A0A7W7EHS0"/>
<comment type="caution">
    <text evidence="2">The sequence shown here is derived from an EMBL/GenBank/DDBJ whole genome shotgun (WGS) entry which is preliminary data.</text>
</comment>
<protein>
    <submittedName>
        <fullName evidence="2">Uncharacterized protein</fullName>
    </submittedName>
</protein>
<dbReference type="Proteomes" id="UP000557344">
    <property type="component" value="Unassembled WGS sequence"/>
</dbReference>
<reference evidence="3 4" key="1">
    <citation type="submission" date="2020-08" db="EMBL/GenBank/DDBJ databases">
        <title>Genomic Encyclopedia of Type Strains, Phase IV (KMG-V): Genome sequencing to study the core and pangenomes of soil and plant-associated prokaryotes.</title>
        <authorList>
            <person name="Whitman W."/>
        </authorList>
    </citation>
    <scope>NUCLEOTIDE SEQUENCE [LARGE SCALE GENOMIC DNA]</scope>
    <source>
        <strain evidence="1 4">SEMIA 471</strain>
        <strain evidence="2 3">SEMIA 489</strain>
    </source>
</reference>
<name>A0A7W7EHS0_RHIET</name>
<accession>A0A7W7EHS0</accession>
<organism evidence="2 3">
    <name type="scientific">Rhizobium etli</name>
    <dbReference type="NCBI Taxonomy" id="29449"/>
    <lineage>
        <taxon>Bacteria</taxon>
        <taxon>Pseudomonadati</taxon>
        <taxon>Pseudomonadota</taxon>
        <taxon>Alphaproteobacteria</taxon>
        <taxon>Hyphomicrobiales</taxon>
        <taxon>Rhizobiaceae</taxon>
        <taxon>Rhizobium/Agrobacterium group</taxon>
        <taxon>Rhizobium</taxon>
    </lineage>
</organism>
<gene>
    <name evidence="1" type="ORF">GGE46_005983</name>
    <name evidence="2" type="ORF">GGE57_005980</name>
</gene>
<dbReference type="Proteomes" id="UP000523431">
    <property type="component" value="Unassembled WGS sequence"/>
</dbReference>
<evidence type="ECO:0000313" key="3">
    <source>
        <dbReference type="Proteomes" id="UP000523431"/>
    </source>
</evidence>
<evidence type="ECO:0000313" key="1">
    <source>
        <dbReference type="EMBL" id="MBB4483362.1"/>
    </source>
</evidence>
<evidence type="ECO:0000313" key="2">
    <source>
        <dbReference type="EMBL" id="MBB4539191.1"/>
    </source>
</evidence>
<sequence>MIEADVADVYGKLTYHWLLCLTILPTAFVRIESAA</sequence>
<evidence type="ECO:0000313" key="4">
    <source>
        <dbReference type="Proteomes" id="UP000557344"/>
    </source>
</evidence>